<reference evidence="6" key="1">
    <citation type="submission" date="2016-10" db="EMBL/GenBank/DDBJ databases">
        <title>Frankia sp. NRRL B-16386 Genome sequencing.</title>
        <authorList>
            <person name="Ghodhbane-Gtari F."/>
            <person name="Swanson E."/>
            <person name="Gueddou A."/>
            <person name="Hezbri K."/>
            <person name="Ktari K."/>
            <person name="Nouioui I."/>
            <person name="Morris K."/>
            <person name="Simpson S."/>
            <person name="Abebe-Akele F."/>
            <person name="Thomas K."/>
            <person name="Gtari M."/>
            <person name="Tisa L.S."/>
        </authorList>
    </citation>
    <scope>NUCLEOTIDE SEQUENCE [LARGE SCALE GENOMIC DNA]</scope>
    <source>
        <strain evidence="6">NRRL B-16386</strain>
    </source>
</reference>
<dbReference type="Pfam" id="PF03171">
    <property type="entry name" value="2OG-FeII_Oxy"/>
    <property type="match status" value="1"/>
</dbReference>
<feature type="domain" description="Fe2OG dioxygenase" evidence="4">
    <location>
        <begin position="194"/>
        <end position="299"/>
    </location>
</feature>
<gene>
    <name evidence="5" type="ORF">BL253_28460</name>
</gene>
<dbReference type="Pfam" id="PF14226">
    <property type="entry name" value="DIOX_N"/>
    <property type="match status" value="1"/>
</dbReference>
<evidence type="ECO:0000256" key="3">
    <source>
        <dbReference type="RuleBase" id="RU003682"/>
    </source>
</evidence>
<dbReference type="GO" id="GO:0017000">
    <property type="term" value="P:antibiotic biosynthetic process"/>
    <property type="evidence" value="ECO:0007669"/>
    <property type="project" value="UniProtKB-KW"/>
</dbReference>
<evidence type="ECO:0000256" key="1">
    <source>
        <dbReference type="ARBA" id="ARBA00004792"/>
    </source>
</evidence>
<dbReference type="GO" id="GO:0016491">
    <property type="term" value="F:oxidoreductase activity"/>
    <property type="evidence" value="ECO:0007669"/>
    <property type="project" value="UniProtKB-KW"/>
</dbReference>
<dbReference type="GO" id="GO:0046872">
    <property type="term" value="F:metal ion binding"/>
    <property type="evidence" value="ECO:0007669"/>
    <property type="project" value="UniProtKB-KW"/>
</dbReference>
<dbReference type="InterPro" id="IPR050231">
    <property type="entry name" value="Iron_ascorbate_oxido_reductase"/>
</dbReference>
<keyword evidence="6" id="KW-1185">Reference proteome</keyword>
<evidence type="ECO:0000313" key="5">
    <source>
        <dbReference type="EMBL" id="ONH25117.1"/>
    </source>
</evidence>
<organism evidence="5 6">
    <name type="scientific">Pseudofrankia asymbiotica</name>
    <dbReference type="NCBI Taxonomy" id="1834516"/>
    <lineage>
        <taxon>Bacteria</taxon>
        <taxon>Bacillati</taxon>
        <taxon>Actinomycetota</taxon>
        <taxon>Actinomycetes</taxon>
        <taxon>Frankiales</taxon>
        <taxon>Frankiaceae</taxon>
        <taxon>Pseudofrankia</taxon>
    </lineage>
</organism>
<dbReference type="InterPro" id="IPR027443">
    <property type="entry name" value="IPNS-like_sf"/>
</dbReference>
<dbReference type="AlphaFoldDB" id="A0A1V2I3N8"/>
<protein>
    <recommendedName>
        <fullName evidence="4">Fe2OG dioxygenase domain-containing protein</fullName>
    </recommendedName>
</protein>
<keyword evidence="2" id="KW-0045">Antibiotic biosynthesis</keyword>
<evidence type="ECO:0000256" key="2">
    <source>
        <dbReference type="ARBA" id="ARBA00023194"/>
    </source>
</evidence>
<accession>A0A1V2I3N8</accession>
<dbReference type="EMBL" id="MOMC01000063">
    <property type="protein sequence ID" value="ONH25117.1"/>
    <property type="molecule type" value="Genomic_DNA"/>
</dbReference>
<dbReference type="InterPro" id="IPR005123">
    <property type="entry name" value="Oxoglu/Fe-dep_dioxygenase_dom"/>
</dbReference>
<dbReference type="PANTHER" id="PTHR47990">
    <property type="entry name" value="2-OXOGLUTARATE (2OG) AND FE(II)-DEPENDENT OXYGENASE SUPERFAMILY PROTEIN-RELATED"/>
    <property type="match status" value="1"/>
</dbReference>
<dbReference type="SUPFAM" id="SSF51197">
    <property type="entry name" value="Clavaminate synthase-like"/>
    <property type="match status" value="1"/>
</dbReference>
<keyword evidence="3" id="KW-0560">Oxidoreductase</keyword>
<keyword evidence="3" id="KW-0479">Metal-binding</keyword>
<dbReference type="InterPro" id="IPR026992">
    <property type="entry name" value="DIOX_N"/>
</dbReference>
<comment type="pathway">
    <text evidence="1">Antibiotic biosynthesis.</text>
</comment>
<dbReference type="Proteomes" id="UP000188929">
    <property type="component" value="Unassembled WGS sequence"/>
</dbReference>
<sequence>MRAAPAGFRKAGHMSQIPVVNLSPALTGASTGAGTGADAGGGAASVVAELRRALADVGFLQVVGHGVPAVLVDAAYATMDQVAALPDDERRALVRPRASQRGLFERIDDQGRVLSRALQFITYDDLAAAEADGAVGGHPDYFVPNVWPEQLPGFRAPWLRYAEATRRLARTLMSLFAMALELPADYFAAPFAKDVTLFSANFYPPQPVDADHEDVLLRAHADSGGLTVLHQRGDYEGLQLRGLSGEWTTVPVRADAFVINIGHLLSRWTNGRYPATVHRVVAGPTPANQRQSIATFFLPNVDTVVTPVPTMVGPEGPRFEPITAYDWQLQFMEKYVLTNTYAEPATA</sequence>
<evidence type="ECO:0000313" key="6">
    <source>
        <dbReference type="Proteomes" id="UP000188929"/>
    </source>
</evidence>
<dbReference type="STRING" id="1834516.BL253_28460"/>
<dbReference type="InterPro" id="IPR044861">
    <property type="entry name" value="IPNS-like_FE2OG_OXY"/>
</dbReference>
<comment type="similarity">
    <text evidence="3">Belongs to the iron/ascorbate-dependent oxidoreductase family.</text>
</comment>
<proteinExistence type="inferred from homology"/>
<keyword evidence="3" id="KW-0408">Iron</keyword>
<comment type="caution">
    <text evidence="5">The sequence shown here is derived from an EMBL/GenBank/DDBJ whole genome shotgun (WGS) entry which is preliminary data.</text>
</comment>
<dbReference type="PROSITE" id="PS51471">
    <property type="entry name" value="FE2OG_OXY"/>
    <property type="match status" value="1"/>
</dbReference>
<evidence type="ECO:0000259" key="4">
    <source>
        <dbReference type="PROSITE" id="PS51471"/>
    </source>
</evidence>
<name>A0A1V2I3N8_9ACTN</name>
<dbReference type="Gene3D" id="2.60.120.330">
    <property type="entry name" value="B-lactam Antibiotic, Isopenicillin N Synthase, Chain"/>
    <property type="match status" value="1"/>
</dbReference>